<protein>
    <submittedName>
        <fullName evidence="4">Uncharacterized protein</fullName>
    </submittedName>
</protein>
<dbReference type="EMBL" id="LAFY01000601">
    <property type="protein sequence ID" value="KJX96657.1"/>
    <property type="molecule type" value="Genomic_DNA"/>
</dbReference>
<accession>A0A0F4GHZ5</accession>
<dbReference type="Pfam" id="PF12796">
    <property type="entry name" value="Ank_2"/>
    <property type="match status" value="1"/>
</dbReference>
<comment type="caution">
    <text evidence="4">The sequence shown here is derived from an EMBL/GenBank/DDBJ whole genome shotgun (WGS) entry which is preliminary data.</text>
</comment>
<evidence type="ECO:0000313" key="4">
    <source>
        <dbReference type="EMBL" id="KJX96657.1"/>
    </source>
</evidence>
<feature type="repeat" description="ANK" evidence="3">
    <location>
        <begin position="259"/>
        <end position="291"/>
    </location>
</feature>
<name>A0A0F4GHZ5_9PEZI</name>
<keyword evidence="5" id="KW-1185">Reference proteome</keyword>
<proteinExistence type="predicted"/>
<organism evidence="4 5">
    <name type="scientific">Zymoseptoria brevis</name>
    <dbReference type="NCBI Taxonomy" id="1047168"/>
    <lineage>
        <taxon>Eukaryota</taxon>
        <taxon>Fungi</taxon>
        <taxon>Dikarya</taxon>
        <taxon>Ascomycota</taxon>
        <taxon>Pezizomycotina</taxon>
        <taxon>Dothideomycetes</taxon>
        <taxon>Dothideomycetidae</taxon>
        <taxon>Mycosphaerellales</taxon>
        <taxon>Mycosphaerellaceae</taxon>
        <taxon>Zymoseptoria</taxon>
    </lineage>
</organism>
<dbReference type="SMART" id="SM00248">
    <property type="entry name" value="ANK"/>
    <property type="match status" value="4"/>
</dbReference>
<evidence type="ECO:0000256" key="3">
    <source>
        <dbReference type="PROSITE-ProRule" id="PRU00023"/>
    </source>
</evidence>
<evidence type="ECO:0000313" key="5">
    <source>
        <dbReference type="Proteomes" id="UP000033647"/>
    </source>
</evidence>
<dbReference type="InterPro" id="IPR002110">
    <property type="entry name" value="Ankyrin_rpt"/>
</dbReference>
<evidence type="ECO:0000256" key="1">
    <source>
        <dbReference type="ARBA" id="ARBA00022737"/>
    </source>
</evidence>
<dbReference type="InterPro" id="IPR050745">
    <property type="entry name" value="Multifunctional_regulatory"/>
</dbReference>
<dbReference type="STRING" id="1047168.A0A0F4GHZ5"/>
<dbReference type="OrthoDB" id="1722345at2759"/>
<dbReference type="Gene3D" id="1.25.40.20">
    <property type="entry name" value="Ankyrin repeat-containing domain"/>
    <property type="match status" value="1"/>
</dbReference>
<keyword evidence="1" id="KW-0677">Repeat</keyword>
<dbReference type="SUPFAM" id="SSF48403">
    <property type="entry name" value="Ankyrin repeat"/>
    <property type="match status" value="1"/>
</dbReference>
<dbReference type="PANTHER" id="PTHR24189:SF50">
    <property type="entry name" value="ANKYRIN REPEAT AND SOCS BOX PROTEIN 2"/>
    <property type="match status" value="1"/>
</dbReference>
<dbReference type="Proteomes" id="UP000033647">
    <property type="component" value="Unassembled WGS sequence"/>
</dbReference>
<sequence>MADNTTRSRIGNAAMKIANLLEQSKPHAADYEPSKPESLPMPFDFRTPILTGDIAKLQSLCDSVQAKGLPLPLRSMLYIALCGSSTPMLEYLFSIGVVLDISMDTLPANKSTTPRSVAFFSCIVDHGWPIGPRGLALNLHRGPEVVRLILTSGSRVGFLCLKEAVQHGSVEIAELLLARINPRIKVPTAADYAANMEDPERWYGPEMNSEESSLPRLLNQAGFLQIAANKGDVEMTRWLVKKGAKVDSMPNKQCCCWDVNGTAVAYAVAAGRVEVVSLLLELGADPMLKDERGRTARRLNAIYGQQRTRERIDALLGPEGG</sequence>
<reference evidence="4 5" key="1">
    <citation type="submission" date="2015-03" db="EMBL/GenBank/DDBJ databases">
        <title>RNA-seq based gene annotation and comparative genomics of four Zymoseptoria species reveal species-specific pathogenicity related genes and transposable element activity.</title>
        <authorList>
            <person name="Grandaubert J."/>
            <person name="Bhattacharyya A."/>
            <person name="Stukenbrock E.H."/>
        </authorList>
    </citation>
    <scope>NUCLEOTIDE SEQUENCE [LARGE SCALE GENOMIC DNA]</scope>
    <source>
        <strain evidence="4 5">Zb18110</strain>
    </source>
</reference>
<evidence type="ECO:0000256" key="2">
    <source>
        <dbReference type="ARBA" id="ARBA00023043"/>
    </source>
</evidence>
<dbReference type="PROSITE" id="PS50088">
    <property type="entry name" value="ANK_REPEAT"/>
    <property type="match status" value="1"/>
</dbReference>
<dbReference type="PANTHER" id="PTHR24189">
    <property type="entry name" value="MYOTROPHIN"/>
    <property type="match status" value="1"/>
</dbReference>
<keyword evidence="2 3" id="KW-0040">ANK repeat</keyword>
<dbReference type="AlphaFoldDB" id="A0A0F4GHZ5"/>
<dbReference type="InterPro" id="IPR036770">
    <property type="entry name" value="Ankyrin_rpt-contain_sf"/>
</dbReference>
<gene>
    <name evidence="4" type="ORF">TI39_contig609g00009</name>
</gene>
<dbReference type="PROSITE" id="PS50297">
    <property type="entry name" value="ANK_REP_REGION"/>
    <property type="match status" value="1"/>
</dbReference>